<dbReference type="InterPro" id="IPR005149">
    <property type="entry name" value="Tscrpt_reg_PadR_N"/>
</dbReference>
<dbReference type="InterPro" id="IPR036388">
    <property type="entry name" value="WH-like_DNA-bd_sf"/>
</dbReference>
<dbReference type="STRING" id="266892.SAMN04488054_13514"/>
<dbReference type="Pfam" id="PF03551">
    <property type="entry name" value="PadR"/>
    <property type="match status" value="1"/>
</dbReference>
<gene>
    <name evidence="2" type="ORF">SAMN04488054_13514</name>
</gene>
<protein>
    <submittedName>
        <fullName evidence="2">DNA-binding transcriptional regulator, PadR family</fullName>
    </submittedName>
</protein>
<dbReference type="InterPro" id="IPR036390">
    <property type="entry name" value="WH_DNA-bd_sf"/>
</dbReference>
<dbReference type="EMBL" id="FOTY01000035">
    <property type="protein sequence ID" value="SFM33831.1"/>
    <property type="molecule type" value="Genomic_DNA"/>
</dbReference>
<organism evidence="2 3">
    <name type="scientific">Salibacterium qingdaonense</name>
    <dbReference type="NCBI Taxonomy" id="266892"/>
    <lineage>
        <taxon>Bacteria</taxon>
        <taxon>Bacillati</taxon>
        <taxon>Bacillota</taxon>
        <taxon>Bacilli</taxon>
        <taxon>Bacillales</taxon>
        <taxon>Bacillaceae</taxon>
    </lineage>
</organism>
<name>A0A1I4Q183_9BACI</name>
<dbReference type="Proteomes" id="UP000199668">
    <property type="component" value="Unassembled WGS sequence"/>
</dbReference>
<dbReference type="AlphaFoldDB" id="A0A1I4Q183"/>
<evidence type="ECO:0000259" key="1">
    <source>
        <dbReference type="Pfam" id="PF03551"/>
    </source>
</evidence>
<dbReference type="InterPro" id="IPR052509">
    <property type="entry name" value="Metal_resp_DNA-bind_regulator"/>
</dbReference>
<evidence type="ECO:0000313" key="3">
    <source>
        <dbReference type="Proteomes" id="UP000199668"/>
    </source>
</evidence>
<sequence length="170" mass="20005">MAIKILILGLLENNPSHPYEMKQRLQQHGWDQIFSLTDGNLYHATRQLQKHEYIQAVKNEKNNKRPSRTIYQITAAGFEHLQKSILEVFQQRRDGAKALYPALLYIHLVPIEPVKQAIQTWIEELEMVERQHNKLKGSIPELIADHYISHHQFQKNWLGRVQQVLEEGKL</sequence>
<dbReference type="PANTHER" id="PTHR33169:SF14">
    <property type="entry name" value="TRANSCRIPTIONAL REGULATOR RV3488"/>
    <property type="match status" value="1"/>
</dbReference>
<reference evidence="2 3" key="1">
    <citation type="submission" date="2016-10" db="EMBL/GenBank/DDBJ databases">
        <authorList>
            <person name="de Groot N.N."/>
        </authorList>
    </citation>
    <scope>NUCLEOTIDE SEQUENCE [LARGE SCALE GENOMIC DNA]</scope>
    <source>
        <strain evidence="2 3">CGMCC 1.6134</strain>
    </source>
</reference>
<accession>A0A1I4Q183</accession>
<dbReference type="GO" id="GO:0003677">
    <property type="term" value="F:DNA binding"/>
    <property type="evidence" value="ECO:0007669"/>
    <property type="project" value="UniProtKB-KW"/>
</dbReference>
<dbReference type="PANTHER" id="PTHR33169">
    <property type="entry name" value="PADR-FAMILY TRANSCRIPTIONAL REGULATOR"/>
    <property type="match status" value="1"/>
</dbReference>
<keyword evidence="3" id="KW-1185">Reference proteome</keyword>
<feature type="domain" description="Transcription regulator PadR N-terminal" evidence="1">
    <location>
        <begin position="7"/>
        <end position="82"/>
    </location>
</feature>
<keyword evidence="2" id="KW-0238">DNA-binding</keyword>
<dbReference type="SUPFAM" id="SSF46785">
    <property type="entry name" value="Winged helix' DNA-binding domain"/>
    <property type="match status" value="1"/>
</dbReference>
<evidence type="ECO:0000313" key="2">
    <source>
        <dbReference type="EMBL" id="SFM33831.1"/>
    </source>
</evidence>
<dbReference type="OrthoDB" id="9808762at2"/>
<proteinExistence type="predicted"/>
<dbReference type="Gene3D" id="1.10.10.10">
    <property type="entry name" value="Winged helix-like DNA-binding domain superfamily/Winged helix DNA-binding domain"/>
    <property type="match status" value="1"/>
</dbReference>
<dbReference type="RefSeq" id="WP_090928352.1">
    <property type="nucleotide sequence ID" value="NZ_FOTY01000035.1"/>
</dbReference>